<evidence type="ECO:0000256" key="4">
    <source>
        <dbReference type="ARBA" id="ARBA00022723"/>
    </source>
</evidence>
<dbReference type="PROSITE" id="PS51379">
    <property type="entry name" value="4FE4S_FER_2"/>
    <property type="match status" value="1"/>
</dbReference>
<reference evidence="10 11" key="1">
    <citation type="submission" date="2015-04" db="EMBL/GenBank/DDBJ databases">
        <title>Taxonomic description and genome sequence of Salinicoccus sediminis sp. nov., a novel hyper halotolerant bacterium isolated from marine sediment.</title>
        <authorList>
            <person name="Mathan Kumar R."/>
            <person name="Kaur G."/>
            <person name="Kumar N."/>
            <person name="Kumar A."/>
            <person name="Singh N.K."/>
            <person name="Kaur N."/>
            <person name="Mayilraj S."/>
        </authorList>
    </citation>
    <scope>NUCLEOTIDE SEQUENCE [LARGE SCALE GENOMIC DNA]</scope>
    <source>
        <strain evidence="10 11">SV-16</strain>
    </source>
</reference>
<evidence type="ECO:0000313" key="10">
    <source>
        <dbReference type="EMBL" id="KKK35792.1"/>
    </source>
</evidence>
<dbReference type="OrthoDB" id="9801085at2"/>
<keyword evidence="6 8" id="KW-0408">Iron</keyword>
<keyword evidence="4 8" id="KW-0479">Metal-binding</keyword>
<keyword evidence="11" id="KW-1185">Reference proteome</keyword>
<evidence type="ECO:0000256" key="7">
    <source>
        <dbReference type="ARBA" id="ARBA00023014"/>
    </source>
</evidence>
<organism evidence="10 11">
    <name type="scientific">Salinicoccus sediminis</name>
    <dbReference type="NCBI Taxonomy" id="1432562"/>
    <lineage>
        <taxon>Bacteria</taxon>
        <taxon>Bacillati</taxon>
        <taxon>Bacillota</taxon>
        <taxon>Bacilli</taxon>
        <taxon>Bacillales</taxon>
        <taxon>Staphylococcaceae</taxon>
        <taxon>Salinicoccus</taxon>
    </lineage>
</organism>
<accession>A0A0M2SS33</accession>
<comment type="cofactor">
    <cofactor evidence="1">
        <name>[4Fe-4S] cluster</name>
        <dbReference type="ChEBI" id="CHEBI:49883"/>
    </cofactor>
</comment>
<evidence type="ECO:0000259" key="9">
    <source>
        <dbReference type="PROSITE" id="PS51379"/>
    </source>
</evidence>
<dbReference type="GO" id="GO:0005506">
    <property type="term" value="F:iron ion binding"/>
    <property type="evidence" value="ECO:0007669"/>
    <property type="project" value="UniProtKB-UniRule"/>
</dbReference>
<evidence type="ECO:0000256" key="3">
    <source>
        <dbReference type="ARBA" id="ARBA00022485"/>
    </source>
</evidence>
<dbReference type="Gene3D" id="3.30.70.20">
    <property type="match status" value="1"/>
</dbReference>
<dbReference type="PATRIC" id="fig|1432562.3.peg.608"/>
<dbReference type="GO" id="GO:0009055">
    <property type="term" value="F:electron transfer activity"/>
    <property type="evidence" value="ECO:0007669"/>
    <property type="project" value="UniProtKB-UniRule"/>
</dbReference>
<evidence type="ECO:0000256" key="2">
    <source>
        <dbReference type="ARBA" id="ARBA00022448"/>
    </source>
</evidence>
<evidence type="ECO:0000256" key="8">
    <source>
        <dbReference type="RuleBase" id="RU368020"/>
    </source>
</evidence>
<dbReference type="Proteomes" id="UP000034287">
    <property type="component" value="Unassembled WGS sequence"/>
</dbReference>
<dbReference type="InterPro" id="IPR052395">
    <property type="entry name" value="ET_Ferredoxin"/>
</dbReference>
<dbReference type="InterPro" id="IPR001080">
    <property type="entry name" value="3Fe4S_ferredoxin"/>
</dbReference>
<dbReference type="PANTHER" id="PTHR39163:SF1">
    <property type="entry name" value="FERREDOXIN"/>
    <property type="match status" value="1"/>
</dbReference>
<keyword evidence="7 8" id="KW-0411">Iron-sulfur</keyword>
<proteinExistence type="predicted"/>
<dbReference type="PRINTS" id="PR00352">
    <property type="entry name" value="3FE4SFRDOXIN"/>
</dbReference>
<gene>
    <name evidence="10" type="ORF">WN59_02965</name>
</gene>
<keyword evidence="2 8" id="KW-0813">Transport</keyword>
<sequence>MEKLYTVVNQETCISCGSCGACAPDIFDYDGERKAFVHIDGNRGTALIEDEDMLFDLEDALDGCPTDSIKTGVEPIVTADAGSY</sequence>
<keyword evidence="5 8" id="KW-0249">Electron transport</keyword>
<evidence type="ECO:0000256" key="1">
    <source>
        <dbReference type="ARBA" id="ARBA00001966"/>
    </source>
</evidence>
<dbReference type="RefSeq" id="WP_046512292.1">
    <property type="nucleotide sequence ID" value="NZ_LAYZ01000001.1"/>
</dbReference>
<dbReference type="AlphaFoldDB" id="A0A0M2SS33"/>
<dbReference type="GO" id="GO:0051539">
    <property type="term" value="F:4 iron, 4 sulfur cluster binding"/>
    <property type="evidence" value="ECO:0007669"/>
    <property type="project" value="UniProtKB-KW"/>
</dbReference>
<dbReference type="STRING" id="1432562.WN59_02965"/>
<dbReference type="EMBL" id="LAYZ01000001">
    <property type="protein sequence ID" value="KKK35792.1"/>
    <property type="molecule type" value="Genomic_DNA"/>
</dbReference>
<evidence type="ECO:0000313" key="11">
    <source>
        <dbReference type="Proteomes" id="UP000034287"/>
    </source>
</evidence>
<name>A0A0M2SS33_9STAP</name>
<evidence type="ECO:0000256" key="5">
    <source>
        <dbReference type="ARBA" id="ARBA00022982"/>
    </source>
</evidence>
<comment type="function">
    <text evidence="8">Ferredoxins are iron-sulfur proteins that transfer electrons in a wide variety of metabolic reactions.</text>
</comment>
<feature type="domain" description="4Fe-4S ferredoxin-type" evidence="9">
    <location>
        <begin position="4"/>
        <end position="32"/>
    </location>
</feature>
<dbReference type="InterPro" id="IPR017896">
    <property type="entry name" value="4Fe4S_Fe-S-bd"/>
</dbReference>
<protein>
    <recommendedName>
        <fullName evidence="8">Ferredoxin</fullName>
    </recommendedName>
</protein>
<keyword evidence="3" id="KW-0004">4Fe-4S</keyword>
<dbReference type="Pfam" id="PF13370">
    <property type="entry name" value="Fer4_13"/>
    <property type="match status" value="1"/>
</dbReference>
<evidence type="ECO:0000256" key="6">
    <source>
        <dbReference type="ARBA" id="ARBA00023004"/>
    </source>
</evidence>
<comment type="caution">
    <text evidence="10">The sequence shown here is derived from an EMBL/GenBank/DDBJ whole genome shotgun (WGS) entry which is preliminary data.</text>
</comment>
<dbReference type="SUPFAM" id="SSF54862">
    <property type="entry name" value="4Fe-4S ferredoxins"/>
    <property type="match status" value="1"/>
</dbReference>
<dbReference type="PANTHER" id="PTHR39163">
    <property type="entry name" value="FERREDOXIN"/>
    <property type="match status" value="1"/>
</dbReference>